<reference evidence="1 2" key="1">
    <citation type="submission" date="2022-01" db="EMBL/GenBank/DDBJ databases">
        <authorList>
            <person name="Xiong W."/>
            <person name="Schranz E."/>
        </authorList>
    </citation>
    <scope>NUCLEOTIDE SEQUENCE [LARGE SCALE GENOMIC DNA]</scope>
</reference>
<organism evidence="1 2">
    <name type="scientific">Lactuca virosa</name>
    <dbReference type="NCBI Taxonomy" id="75947"/>
    <lineage>
        <taxon>Eukaryota</taxon>
        <taxon>Viridiplantae</taxon>
        <taxon>Streptophyta</taxon>
        <taxon>Embryophyta</taxon>
        <taxon>Tracheophyta</taxon>
        <taxon>Spermatophyta</taxon>
        <taxon>Magnoliopsida</taxon>
        <taxon>eudicotyledons</taxon>
        <taxon>Gunneridae</taxon>
        <taxon>Pentapetalae</taxon>
        <taxon>asterids</taxon>
        <taxon>campanulids</taxon>
        <taxon>Asterales</taxon>
        <taxon>Asteraceae</taxon>
        <taxon>Cichorioideae</taxon>
        <taxon>Cichorieae</taxon>
        <taxon>Lactucinae</taxon>
        <taxon>Lactuca</taxon>
    </lineage>
</organism>
<comment type="caution">
    <text evidence="1">The sequence shown here is derived from an EMBL/GenBank/DDBJ whole genome shotgun (WGS) entry which is preliminary data.</text>
</comment>
<keyword evidence="2" id="KW-1185">Reference proteome</keyword>
<protein>
    <submittedName>
        <fullName evidence="1">Uncharacterized protein</fullName>
    </submittedName>
</protein>
<dbReference type="EMBL" id="CAKMRJ010005523">
    <property type="protein sequence ID" value="CAH1443853.1"/>
    <property type="molecule type" value="Genomic_DNA"/>
</dbReference>
<evidence type="ECO:0000313" key="2">
    <source>
        <dbReference type="Proteomes" id="UP001157418"/>
    </source>
</evidence>
<dbReference type="AlphaFoldDB" id="A0AAU9P1N0"/>
<dbReference type="Proteomes" id="UP001157418">
    <property type="component" value="Unassembled WGS sequence"/>
</dbReference>
<evidence type="ECO:0000313" key="1">
    <source>
        <dbReference type="EMBL" id="CAH1443853.1"/>
    </source>
</evidence>
<gene>
    <name evidence="1" type="ORF">LVIROSA_LOCUS29738</name>
</gene>
<sequence>MGYQPTIILVSNFKKSNLPGVWYFFFGITLRCITNRSFGLDKAKLKFYYVMASNDEETSNKALSPINTFEADRDSEEIEDDFFRNDGQTFSVSPRKDTNVKSNFKEIRIPDFSVNASDADVNTNSSEPIIISLPEKIIITPAKVSISEPNVEEGRTSNITKNLSNKESNVIIGEGSSTLEIETTVVPPPPPSSPLQTYIIPPKSVPSVSTTFQEVMNEPLTTMFSSQSTNFEM</sequence>
<name>A0AAU9P1N0_9ASTR</name>
<proteinExistence type="predicted"/>
<accession>A0AAU9P1N0</accession>